<dbReference type="PROSITE" id="PS50005">
    <property type="entry name" value="TPR"/>
    <property type="match status" value="1"/>
</dbReference>
<evidence type="ECO:0000256" key="2">
    <source>
        <dbReference type="SAM" id="MobiDB-lite"/>
    </source>
</evidence>
<accession>A0A5J4NZK9</accession>
<protein>
    <submittedName>
        <fullName evidence="3">FK506-binding protein 4/5</fullName>
    </submittedName>
</protein>
<dbReference type="InterPro" id="IPR011990">
    <property type="entry name" value="TPR-like_helical_dom_sf"/>
</dbReference>
<dbReference type="SMR" id="A0A5J4NZK9"/>
<sequence>MSVCEKNVPQPGCKIPCEHDRVTVTLTMHIDDELKCDQQAVTFDLGHAEDFGVIKVIDDLTETLELGGQSVLQTSSTSVLSPIEREQLQLLDSDDHKIHLCVRLQDIQKLKKFWELSESEKLLLAQVMKRRGNKLVKSKLYSRAFRTYKLAISYLQGSVSAQKPIQPLCDEDASLVSIQPSPEACQLLVLCLANAALCLLRLATSASQISLPNKQKTNELKQAPDIIRNLLLSCIKYCRKATELDPSYAKSWFRLAQAHAELGDFAEAVQMGEQCLKYARKRDTSETATSVTELTALLSKWRMADARVNQSERATVRKAVIQRYQGAENWTDDEEDELEKFPISVWSNSLAANMMSLHEELEAFGEKMPEFRSSRSGRSIPTLETVEDETSDEQQPE</sequence>
<keyword evidence="4" id="KW-1185">Reference proteome</keyword>
<dbReference type="Proteomes" id="UP000324629">
    <property type="component" value="Unassembled WGS sequence"/>
</dbReference>
<gene>
    <name evidence="3" type="ORF">DEA37_0001349</name>
</gene>
<feature type="compositionally biased region" description="Acidic residues" evidence="2">
    <location>
        <begin position="385"/>
        <end position="397"/>
    </location>
</feature>
<name>A0A5J4NZK9_9TREM</name>
<dbReference type="SUPFAM" id="SSF48452">
    <property type="entry name" value="TPR-like"/>
    <property type="match status" value="1"/>
</dbReference>
<dbReference type="AlphaFoldDB" id="A0A5J4NZK9"/>
<dbReference type="Pfam" id="PF13431">
    <property type="entry name" value="TPR_17"/>
    <property type="match status" value="1"/>
</dbReference>
<evidence type="ECO:0000313" key="4">
    <source>
        <dbReference type="Proteomes" id="UP000324629"/>
    </source>
</evidence>
<reference evidence="3 4" key="1">
    <citation type="journal article" date="2019" name="Gigascience">
        <title>Whole-genome sequence of the oriental lung fluke Paragonimus westermani.</title>
        <authorList>
            <person name="Oey H."/>
            <person name="Zakrzewski M."/>
            <person name="Narain K."/>
            <person name="Devi K.R."/>
            <person name="Agatsuma T."/>
            <person name="Nawaratna S."/>
            <person name="Gobert G.N."/>
            <person name="Jones M.K."/>
            <person name="Ragan M.A."/>
            <person name="McManus D.P."/>
            <person name="Krause L."/>
        </authorList>
    </citation>
    <scope>NUCLEOTIDE SEQUENCE [LARGE SCALE GENOMIC DNA]</scope>
    <source>
        <strain evidence="3 4">IND2009</strain>
    </source>
</reference>
<dbReference type="EMBL" id="QNGE01000417">
    <property type="protein sequence ID" value="KAA3680528.1"/>
    <property type="molecule type" value="Genomic_DNA"/>
</dbReference>
<proteinExistence type="predicted"/>
<dbReference type="PANTHER" id="PTHR46512">
    <property type="entry name" value="PEPTIDYLPROLYL ISOMERASE"/>
    <property type="match status" value="1"/>
</dbReference>
<feature type="repeat" description="TPR" evidence="1">
    <location>
        <begin position="249"/>
        <end position="282"/>
    </location>
</feature>
<dbReference type="Gene3D" id="1.25.40.10">
    <property type="entry name" value="Tetratricopeptide repeat domain"/>
    <property type="match status" value="2"/>
</dbReference>
<dbReference type="SMART" id="SM00028">
    <property type="entry name" value="TPR"/>
    <property type="match status" value="2"/>
</dbReference>
<evidence type="ECO:0000256" key="1">
    <source>
        <dbReference type="PROSITE-ProRule" id="PRU00339"/>
    </source>
</evidence>
<comment type="caution">
    <text evidence="3">The sequence shown here is derived from an EMBL/GenBank/DDBJ whole genome shotgun (WGS) entry which is preliminary data.</text>
</comment>
<feature type="region of interest" description="Disordered" evidence="2">
    <location>
        <begin position="368"/>
        <end position="397"/>
    </location>
</feature>
<evidence type="ECO:0000313" key="3">
    <source>
        <dbReference type="EMBL" id="KAA3680528.1"/>
    </source>
</evidence>
<dbReference type="InterPro" id="IPR050754">
    <property type="entry name" value="FKBP4/5/8-like"/>
</dbReference>
<keyword evidence="1" id="KW-0802">TPR repeat</keyword>
<organism evidence="3 4">
    <name type="scientific">Paragonimus westermani</name>
    <dbReference type="NCBI Taxonomy" id="34504"/>
    <lineage>
        <taxon>Eukaryota</taxon>
        <taxon>Metazoa</taxon>
        <taxon>Spiralia</taxon>
        <taxon>Lophotrochozoa</taxon>
        <taxon>Platyhelminthes</taxon>
        <taxon>Trematoda</taxon>
        <taxon>Digenea</taxon>
        <taxon>Plagiorchiida</taxon>
        <taxon>Troglotremata</taxon>
        <taxon>Troglotrematidae</taxon>
        <taxon>Paragonimus</taxon>
    </lineage>
</organism>
<dbReference type="InterPro" id="IPR019734">
    <property type="entry name" value="TPR_rpt"/>
</dbReference>